<accession>A0ABR3X4N2</accession>
<evidence type="ECO:0000313" key="3">
    <source>
        <dbReference type="EMBL" id="KAL1870627.1"/>
    </source>
</evidence>
<dbReference type="PANTHER" id="PTHR10257">
    <property type="entry name" value="SERINE/THREONINE PROTEIN PHOSPHATASE 2A PP2A REGULATORY SUBUNIT B"/>
    <property type="match status" value="1"/>
</dbReference>
<comment type="caution">
    <text evidence="3">The sequence shown here is derived from an EMBL/GenBank/DDBJ whole genome shotgun (WGS) entry which is preliminary data.</text>
</comment>
<dbReference type="Gene3D" id="1.25.10.10">
    <property type="entry name" value="Leucine-rich Repeat Variant"/>
    <property type="match status" value="1"/>
</dbReference>
<evidence type="ECO:0000313" key="4">
    <source>
        <dbReference type="Proteomes" id="UP001583193"/>
    </source>
</evidence>
<feature type="region of interest" description="Disordered" evidence="2">
    <location>
        <begin position="620"/>
        <end position="647"/>
    </location>
</feature>
<dbReference type="Pfam" id="PF01603">
    <property type="entry name" value="B56"/>
    <property type="match status" value="1"/>
</dbReference>
<dbReference type="SUPFAM" id="SSF48371">
    <property type="entry name" value="ARM repeat"/>
    <property type="match status" value="1"/>
</dbReference>
<feature type="compositionally biased region" description="Low complexity" evidence="2">
    <location>
        <begin position="110"/>
        <end position="128"/>
    </location>
</feature>
<evidence type="ECO:0000256" key="2">
    <source>
        <dbReference type="SAM" id="MobiDB-lite"/>
    </source>
</evidence>
<comment type="similarity">
    <text evidence="1">Belongs to the phosphatase 2A regulatory subunit.</text>
</comment>
<sequence length="716" mass="80470">MKGFRQRVHEQLSRAKDSNKSSKKKDSNSSSQSQASSASAAPQAPSPAASPHHGTPTSSTTSVNDVRNNLAHPVDNGNSGGNPPPAGNPNAAPVANVAAAGGPHYIPQGQNSSPAAAQNANNAPTTPTRPGQSMAPSVVISPSAPHVPPPGAAETMPGDLAPPKKSHAFDRLQTTPKDIQEGIRTPKRQHSSRFDISDQRQRELEKLPGFHEVPPNRRQDLFMQKIDQCNIIFDFNDPTQDMKSKEIKRLALHELLDYVANNRSVITEPMYPRVVDMFAKNLFRPIPPPVTPQGEAFDPEEDEPVLEVAWPHIQVVYEFFLRFIESQDFNTNIAKAYIDHHFVLQLLELFDSEDPRERDFLKTTLHRIYGKFLNLRSFIRRSINNVFFQFIYETERFNGIAELLEILGSIINGFALPLKEEHKLFLTRVLIPLHKVKSLSMYHPQLAYCIVQFLEKDAALTEEVVLGLLRYWPKVNSTKEVMFLNEVEDIFEVMDPAEFAKVQEPLFQQLAKSVASPHFQVAERALYFWNNEYFCNLVSDNVETILPIMFAPLYENSKGHWNRTIHSMVYNAMKLFMEINPQLFDDCSHEYNEQQNSAEQREKARQDRWEQLAEQAKLRKQGLLPSPAKAPAPATDTTPRTDDIDPITQDSQKRLNALKLQDEASPDAVAGPSMTLGEGEAAAVAKLVYVENGVVLWAQVPEVQRQQYFGSSNSAR</sequence>
<name>A0ABR3X4N2_9EURO</name>
<gene>
    <name evidence="3" type="primary">RTS1</name>
    <name evidence="3" type="ORF">Plec18167_007391</name>
</gene>
<comment type="function">
    <text evidence="1">The B regulatory subunit might modulate substrate selectivity and catalytic activity, and also might direct the localization of the catalytic enzyme to a particular subcellular compartment.</text>
</comment>
<proteinExistence type="inferred from homology"/>
<organism evidence="3 4">
    <name type="scientific">Paecilomyces lecythidis</name>
    <dbReference type="NCBI Taxonomy" id="3004212"/>
    <lineage>
        <taxon>Eukaryota</taxon>
        <taxon>Fungi</taxon>
        <taxon>Dikarya</taxon>
        <taxon>Ascomycota</taxon>
        <taxon>Pezizomycotina</taxon>
        <taxon>Eurotiomycetes</taxon>
        <taxon>Eurotiomycetidae</taxon>
        <taxon>Eurotiales</taxon>
        <taxon>Thermoascaceae</taxon>
        <taxon>Paecilomyces</taxon>
    </lineage>
</organism>
<dbReference type="PIRSF" id="PIRSF028043">
    <property type="entry name" value="PP2A_B56"/>
    <property type="match status" value="1"/>
</dbReference>
<feature type="compositionally biased region" description="Basic and acidic residues" evidence="2">
    <location>
        <begin position="7"/>
        <end position="27"/>
    </location>
</feature>
<feature type="compositionally biased region" description="Low complexity" evidence="2">
    <location>
        <begin position="28"/>
        <end position="62"/>
    </location>
</feature>
<feature type="compositionally biased region" description="Low complexity" evidence="2">
    <location>
        <begin position="88"/>
        <end position="103"/>
    </location>
</feature>
<dbReference type="PANTHER" id="PTHR10257:SF3">
    <property type="entry name" value="SERINE_THREONINE-PROTEIN PHOSPHATASE 2A 56 KDA REGULATORY SUBUNIT GAMMA ISOFORM"/>
    <property type="match status" value="1"/>
</dbReference>
<evidence type="ECO:0000256" key="1">
    <source>
        <dbReference type="PIRNR" id="PIRNR028043"/>
    </source>
</evidence>
<reference evidence="3 4" key="1">
    <citation type="journal article" date="2024" name="IMA Fungus">
        <title>IMA Genome - F19 : A genome assembly and annotation guide to empower mycologists, including annotated draft genome sequences of Ceratocystis pirilliformis, Diaporthe australafricana, Fusarium ophioides, Paecilomyces lecythidis, and Sporothrix stenoceras.</title>
        <authorList>
            <person name="Aylward J."/>
            <person name="Wilson A.M."/>
            <person name="Visagie C.M."/>
            <person name="Spraker J."/>
            <person name="Barnes I."/>
            <person name="Buitendag C."/>
            <person name="Ceriani C."/>
            <person name="Del Mar Angel L."/>
            <person name="du Plessis D."/>
            <person name="Fuchs T."/>
            <person name="Gasser K."/>
            <person name="Kramer D."/>
            <person name="Li W."/>
            <person name="Munsamy K."/>
            <person name="Piso A."/>
            <person name="Price J.L."/>
            <person name="Sonnekus B."/>
            <person name="Thomas C."/>
            <person name="van der Nest A."/>
            <person name="van Dijk A."/>
            <person name="van Heerden A."/>
            <person name="van Vuuren N."/>
            <person name="Yilmaz N."/>
            <person name="Duong T.A."/>
            <person name="van der Merwe N.A."/>
            <person name="Wingfield M.J."/>
            <person name="Wingfield B.D."/>
        </authorList>
    </citation>
    <scope>NUCLEOTIDE SEQUENCE [LARGE SCALE GENOMIC DNA]</scope>
    <source>
        <strain evidence="3 4">CMW 18167</strain>
    </source>
</reference>
<dbReference type="Proteomes" id="UP001583193">
    <property type="component" value="Unassembled WGS sequence"/>
</dbReference>
<dbReference type="EMBL" id="JAVDPF010000030">
    <property type="protein sequence ID" value="KAL1870627.1"/>
    <property type="molecule type" value="Genomic_DNA"/>
</dbReference>
<feature type="region of interest" description="Disordered" evidence="2">
    <location>
        <begin position="1"/>
        <end position="195"/>
    </location>
</feature>
<keyword evidence="4" id="KW-1185">Reference proteome</keyword>
<feature type="compositionally biased region" description="Low complexity" evidence="2">
    <location>
        <begin position="627"/>
        <end position="638"/>
    </location>
</feature>
<dbReference type="InterPro" id="IPR011989">
    <property type="entry name" value="ARM-like"/>
</dbReference>
<dbReference type="InterPro" id="IPR016024">
    <property type="entry name" value="ARM-type_fold"/>
</dbReference>
<protein>
    <recommendedName>
        <fullName evidence="1">Serine/threonine-protein phosphatase 2A 56 kDa regulatory subunit</fullName>
    </recommendedName>
</protein>
<dbReference type="InterPro" id="IPR002554">
    <property type="entry name" value="PP2A_B56"/>
</dbReference>